<accession>A0A1B2HTD3</accession>
<feature type="transmembrane region" description="Helical" evidence="6">
    <location>
        <begin position="491"/>
        <end position="510"/>
    </location>
</feature>
<comment type="subcellular location">
    <subcellularLocation>
        <location evidence="1">Cell membrane</location>
        <topology evidence="1">Multi-pass membrane protein</topology>
    </subcellularLocation>
</comment>
<feature type="domain" description="ABC3 transporter permease C-terminal" evidence="7">
    <location>
        <begin position="271"/>
        <end position="391"/>
    </location>
</feature>
<dbReference type="EMBL" id="CP016793">
    <property type="protein sequence ID" value="ANZ40981.1"/>
    <property type="molecule type" value="Genomic_DNA"/>
</dbReference>
<keyword evidence="3 6" id="KW-0812">Transmembrane</keyword>
<sequence>MLTLAWQTVKARTSGFIGAFVAVLCGTALVAACGILMESGLRGGVPTQRYAATDVVVSGDRIVRPPGGDVLAFEHASEQPPVSAELVAKVRAVPGVRDAVAEQTFPATVVGPDGQVLADKPSFGHNWGSAVLAPFRLVEGRAPAAGDEVVLDAGLAAAVGDEVRIATRSVPVTYRVVGVAAGVGSRQASVFFSDAKADELAGRPGKVSAIGVLGGTPGQADAAGAGDLADRVEEALAGDHVSVSSGADRSAAEFDDVSQTKSILALIAGSFGGYAVLVAIFVVASTLALTVEQRRREFALLRAVGATPRQVRKLIGVETLVVAAVAGVLGSLLGIAVSQGLRSAFAGIGVVPADFELTISPIPLAAALLIGLGAARVAAWSASRRPSSINPVEALGEASLQKRDVGRVRLVIGWVTLAIGVGATAVPLFLRGQLGAAMSVMAALVIIIGLALVGPRVVGRMIEVVAPGLGRLSRVSGHLAAANAVKNSRRMAAAVTPLMLAIGFAVVNFYSQTTFTAAVQQETTSSITADHVITGVAGVPAELTAAVRGVPGVDGVTPLVRTQVITARETGDSVEVQRGPAHGIDGDAAVDLGVTSGSVKDLTTGTVALSDSYAFWNNKKVGDTAEFWYADGQPARLKVVATFKNDLAFGDHVMSAADARAHTNAGMDSAVLVRTNDVARLNDLIGRYPGLAVTSALAGPDRSDQRMQFLLNLVAVGVILGYVAISVSNTLVMSTAQRRREFALLRLVGTGRRQVVRMMRAEALLTVGIAVVLGIAVSALPLGLLAIGLTGTPLPSGPGWVFLAVLAGAALLGTASIALATRMSLRTKPIETIGMRE</sequence>
<dbReference type="KEGG" id="led:BBK82_38360"/>
<evidence type="ECO:0000256" key="6">
    <source>
        <dbReference type="SAM" id="Phobius"/>
    </source>
</evidence>
<evidence type="ECO:0000256" key="4">
    <source>
        <dbReference type="ARBA" id="ARBA00022989"/>
    </source>
</evidence>
<feature type="domain" description="ABC3 transporter permease C-terminal" evidence="7">
    <location>
        <begin position="714"/>
        <end position="829"/>
    </location>
</feature>
<dbReference type="AlphaFoldDB" id="A0A1B2HTD3"/>
<evidence type="ECO:0000256" key="3">
    <source>
        <dbReference type="ARBA" id="ARBA00022692"/>
    </source>
</evidence>
<dbReference type="PANTHER" id="PTHR30287">
    <property type="entry name" value="MEMBRANE COMPONENT OF PREDICTED ABC SUPERFAMILY METABOLITE UPTAKE TRANSPORTER"/>
    <property type="match status" value="1"/>
</dbReference>
<dbReference type="OrthoDB" id="3223244at2"/>
<feature type="transmembrane region" description="Helical" evidence="6">
    <location>
        <begin position="763"/>
        <end position="787"/>
    </location>
</feature>
<evidence type="ECO:0000313" key="9">
    <source>
        <dbReference type="Proteomes" id="UP000093053"/>
    </source>
</evidence>
<evidence type="ECO:0000313" key="8">
    <source>
        <dbReference type="EMBL" id="ANZ40981.1"/>
    </source>
</evidence>
<feature type="transmembrane region" description="Helical" evidence="6">
    <location>
        <begin position="436"/>
        <end position="453"/>
    </location>
</feature>
<protein>
    <submittedName>
        <fullName evidence="8">ABC transporter permease</fullName>
    </submittedName>
</protein>
<evidence type="ECO:0000259" key="7">
    <source>
        <dbReference type="Pfam" id="PF02687"/>
    </source>
</evidence>
<organism evidence="8 9">
    <name type="scientific">Lentzea guizhouensis</name>
    <dbReference type="NCBI Taxonomy" id="1586287"/>
    <lineage>
        <taxon>Bacteria</taxon>
        <taxon>Bacillati</taxon>
        <taxon>Actinomycetota</taxon>
        <taxon>Actinomycetes</taxon>
        <taxon>Pseudonocardiales</taxon>
        <taxon>Pseudonocardiaceae</taxon>
        <taxon>Lentzea</taxon>
    </lineage>
</organism>
<keyword evidence="9" id="KW-1185">Reference proteome</keyword>
<evidence type="ECO:0000256" key="5">
    <source>
        <dbReference type="ARBA" id="ARBA00023136"/>
    </source>
</evidence>
<evidence type="ECO:0000256" key="1">
    <source>
        <dbReference type="ARBA" id="ARBA00004651"/>
    </source>
</evidence>
<keyword evidence="2" id="KW-1003">Cell membrane</keyword>
<dbReference type="RefSeq" id="WP_065919318.1">
    <property type="nucleotide sequence ID" value="NZ_CP016793.1"/>
</dbReference>
<feature type="transmembrane region" description="Helical" evidence="6">
    <location>
        <begin position="263"/>
        <end position="290"/>
    </location>
</feature>
<feature type="transmembrane region" description="Helical" evidence="6">
    <location>
        <begin position="799"/>
        <end position="820"/>
    </location>
</feature>
<feature type="transmembrane region" description="Helical" evidence="6">
    <location>
        <begin position="357"/>
        <end position="379"/>
    </location>
</feature>
<dbReference type="Proteomes" id="UP000093053">
    <property type="component" value="Chromosome"/>
</dbReference>
<dbReference type="Pfam" id="PF02687">
    <property type="entry name" value="FtsX"/>
    <property type="match status" value="2"/>
</dbReference>
<dbReference type="PANTHER" id="PTHR30287:SF1">
    <property type="entry name" value="INNER MEMBRANE PROTEIN"/>
    <property type="match status" value="1"/>
</dbReference>
<dbReference type="STRING" id="1586287.BBK82_38360"/>
<feature type="transmembrane region" description="Helical" evidence="6">
    <location>
        <begin position="16"/>
        <end position="37"/>
    </location>
</feature>
<feature type="transmembrane region" description="Helical" evidence="6">
    <location>
        <begin position="311"/>
        <end position="337"/>
    </location>
</feature>
<dbReference type="InterPro" id="IPR003838">
    <property type="entry name" value="ABC3_permease_C"/>
</dbReference>
<evidence type="ECO:0000256" key="2">
    <source>
        <dbReference type="ARBA" id="ARBA00022475"/>
    </source>
</evidence>
<dbReference type="GO" id="GO:0005886">
    <property type="term" value="C:plasma membrane"/>
    <property type="evidence" value="ECO:0007669"/>
    <property type="project" value="UniProtKB-SubCell"/>
</dbReference>
<gene>
    <name evidence="8" type="ORF">BBK82_38360</name>
</gene>
<feature type="transmembrane region" description="Helical" evidence="6">
    <location>
        <begin position="410"/>
        <end position="430"/>
    </location>
</feature>
<keyword evidence="4 6" id="KW-1133">Transmembrane helix</keyword>
<proteinExistence type="predicted"/>
<reference evidence="8 9" key="1">
    <citation type="submission" date="2016-07" db="EMBL/GenBank/DDBJ databases">
        <title>Complete genome sequence of the Lentzea guizhouensis DHS C013.</title>
        <authorList>
            <person name="Cao C."/>
        </authorList>
    </citation>
    <scope>NUCLEOTIDE SEQUENCE [LARGE SCALE GENOMIC DNA]</scope>
    <source>
        <strain evidence="8 9">DHS C013</strain>
    </source>
</reference>
<keyword evidence="5 6" id="KW-0472">Membrane</keyword>
<name>A0A1B2HTD3_9PSEU</name>
<feature type="transmembrane region" description="Helical" evidence="6">
    <location>
        <begin position="709"/>
        <end position="732"/>
    </location>
</feature>
<dbReference type="InterPro" id="IPR038766">
    <property type="entry name" value="Membrane_comp_ABC_pdt"/>
</dbReference>